<dbReference type="InterPro" id="IPR016032">
    <property type="entry name" value="Sig_transdc_resp-reg_C-effctor"/>
</dbReference>
<dbReference type="Gene3D" id="1.10.10.10">
    <property type="entry name" value="Winged helix-like DNA-binding domain superfamily/Winged helix DNA-binding domain"/>
    <property type="match status" value="1"/>
</dbReference>
<reference evidence="12 13" key="1">
    <citation type="submission" date="2020-08" db="EMBL/GenBank/DDBJ databases">
        <title>Genome public.</title>
        <authorList>
            <person name="Liu C."/>
            <person name="Sun Q."/>
        </authorList>
    </citation>
    <scope>NUCLEOTIDE SEQUENCE [LARGE SCALE GENOMIC DNA]</scope>
    <source>
        <strain evidence="12 13">BX14</strain>
    </source>
</reference>
<organism evidence="12 13">
    <name type="scientific">Clostridium segne</name>
    <dbReference type="NCBI Taxonomy" id="2763038"/>
    <lineage>
        <taxon>Bacteria</taxon>
        <taxon>Bacillati</taxon>
        <taxon>Bacillota</taxon>
        <taxon>Clostridia</taxon>
        <taxon>Eubacteriales</taxon>
        <taxon>Clostridiaceae</taxon>
        <taxon>Clostridium</taxon>
    </lineage>
</organism>
<evidence type="ECO:0000256" key="8">
    <source>
        <dbReference type="PROSITE-ProRule" id="PRU00169"/>
    </source>
</evidence>
<dbReference type="Pfam" id="PF00072">
    <property type="entry name" value="Response_reg"/>
    <property type="match status" value="1"/>
</dbReference>
<dbReference type="SUPFAM" id="SSF46894">
    <property type="entry name" value="C-terminal effector domain of the bipartite response regulators"/>
    <property type="match status" value="1"/>
</dbReference>
<feature type="domain" description="OmpR/PhoB-type" evidence="11">
    <location>
        <begin position="130"/>
        <end position="231"/>
    </location>
</feature>
<dbReference type="FunFam" id="1.10.10.10:FF:000018">
    <property type="entry name" value="DNA-binding response regulator ResD"/>
    <property type="match status" value="1"/>
</dbReference>
<dbReference type="GO" id="GO:0000156">
    <property type="term" value="F:phosphorelay response regulator activity"/>
    <property type="evidence" value="ECO:0007669"/>
    <property type="project" value="TreeGrafter"/>
</dbReference>
<evidence type="ECO:0000256" key="7">
    <source>
        <dbReference type="ARBA" id="ARBA00024867"/>
    </source>
</evidence>
<dbReference type="GO" id="GO:0005829">
    <property type="term" value="C:cytosol"/>
    <property type="evidence" value="ECO:0007669"/>
    <property type="project" value="TreeGrafter"/>
</dbReference>
<dbReference type="PROSITE" id="PS51755">
    <property type="entry name" value="OMPR_PHOB"/>
    <property type="match status" value="1"/>
</dbReference>
<keyword evidence="6" id="KW-0804">Transcription</keyword>
<dbReference type="FunFam" id="3.40.50.2300:FF:000001">
    <property type="entry name" value="DNA-binding response regulator PhoB"/>
    <property type="match status" value="1"/>
</dbReference>
<dbReference type="PANTHER" id="PTHR48111:SF73">
    <property type="entry name" value="ALKALINE PHOSPHATASE SYNTHESIS TRANSCRIPTIONAL REGULATORY PROTEIN PHOP"/>
    <property type="match status" value="1"/>
</dbReference>
<evidence type="ECO:0000256" key="4">
    <source>
        <dbReference type="ARBA" id="ARBA00023015"/>
    </source>
</evidence>
<dbReference type="Proteomes" id="UP000653904">
    <property type="component" value="Unassembled WGS sequence"/>
</dbReference>
<dbReference type="InterPro" id="IPR001867">
    <property type="entry name" value="OmpR/PhoB-type_DNA-bd"/>
</dbReference>
<dbReference type="PANTHER" id="PTHR48111">
    <property type="entry name" value="REGULATOR OF RPOS"/>
    <property type="match status" value="1"/>
</dbReference>
<dbReference type="PROSITE" id="PS50110">
    <property type="entry name" value="RESPONSE_REGULATORY"/>
    <property type="match status" value="1"/>
</dbReference>
<evidence type="ECO:0000259" key="11">
    <source>
        <dbReference type="PROSITE" id="PS51755"/>
    </source>
</evidence>
<evidence type="ECO:0000313" key="12">
    <source>
        <dbReference type="EMBL" id="MBC5657589.1"/>
    </source>
</evidence>
<dbReference type="CDD" id="cd00383">
    <property type="entry name" value="trans_reg_C"/>
    <property type="match status" value="1"/>
</dbReference>
<keyword evidence="2 8" id="KW-0597">Phosphoprotein</keyword>
<protein>
    <recommendedName>
        <fullName evidence="1">Stage 0 sporulation protein A homolog</fullName>
    </recommendedName>
</protein>
<dbReference type="InterPro" id="IPR001789">
    <property type="entry name" value="Sig_transdc_resp-reg_receiver"/>
</dbReference>
<proteinExistence type="predicted"/>
<evidence type="ECO:0000313" key="13">
    <source>
        <dbReference type="Proteomes" id="UP000653904"/>
    </source>
</evidence>
<accession>A0AAW3X4L4</accession>
<evidence type="ECO:0000256" key="1">
    <source>
        <dbReference type="ARBA" id="ARBA00018672"/>
    </source>
</evidence>
<dbReference type="EMBL" id="JACOOW010000013">
    <property type="protein sequence ID" value="MBC5657589.1"/>
    <property type="molecule type" value="Genomic_DNA"/>
</dbReference>
<dbReference type="InterPro" id="IPR011006">
    <property type="entry name" value="CheY-like_superfamily"/>
</dbReference>
<evidence type="ECO:0000256" key="3">
    <source>
        <dbReference type="ARBA" id="ARBA00023012"/>
    </source>
</evidence>
<dbReference type="InterPro" id="IPR036388">
    <property type="entry name" value="WH-like_DNA-bd_sf"/>
</dbReference>
<name>A0AAW3X4L4_9CLOT</name>
<dbReference type="GO" id="GO:0000976">
    <property type="term" value="F:transcription cis-regulatory region binding"/>
    <property type="evidence" value="ECO:0007669"/>
    <property type="project" value="TreeGrafter"/>
</dbReference>
<feature type="DNA-binding region" description="OmpR/PhoB-type" evidence="9">
    <location>
        <begin position="130"/>
        <end position="231"/>
    </location>
</feature>
<keyword evidence="13" id="KW-1185">Reference proteome</keyword>
<dbReference type="Gene3D" id="3.40.50.2300">
    <property type="match status" value="1"/>
</dbReference>
<feature type="domain" description="Response regulatory" evidence="10">
    <location>
        <begin position="6"/>
        <end position="119"/>
    </location>
</feature>
<gene>
    <name evidence="12" type="ORF">H8S19_11060</name>
</gene>
<dbReference type="CDD" id="cd17574">
    <property type="entry name" value="REC_OmpR"/>
    <property type="match status" value="1"/>
</dbReference>
<evidence type="ECO:0000259" key="10">
    <source>
        <dbReference type="PROSITE" id="PS50110"/>
    </source>
</evidence>
<dbReference type="SMART" id="SM00448">
    <property type="entry name" value="REC"/>
    <property type="match status" value="1"/>
</dbReference>
<dbReference type="RefSeq" id="WP_022358722.1">
    <property type="nucleotide sequence ID" value="NZ_JACOOW010000013.1"/>
</dbReference>
<keyword evidence="5 9" id="KW-0238">DNA-binding</keyword>
<keyword evidence="4" id="KW-0805">Transcription regulation</keyword>
<comment type="caution">
    <text evidence="12">The sequence shown here is derived from an EMBL/GenBank/DDBJ whole genome shotgun (WGS) entry which is preliminary data.</text>
</comment>
<evidence type="ECO:0000256" key="6">
    <source>
        <dbReference type="ARBA" id="ARBA00023163"/>
    </source>
</evidence>
<dbReference type="Gene3D" id="6.10.250.690">
    <property type="match status" value="1"/>
</dbReference>
<keyword evidence="3" id="KW-0902">Two-component regulatory system</keyword>
<dbReference type="Pfam" id="PF00486">
    <property type="entry name" value="Trans_reg_C"/>
    <property type="match status" value="1"/>
</dbReference>
<evidence type="ECO:0000256" key="2">
    <source>
        <dbReference type="ARBA" id="ARBA00022553"/>
    </source>
</evidence>
<evidence type="ECO:0000256" key="9">
    <source>
        <dbReference type="PROSITE-ProRule" id="PRU01091"/>
    </source>
</evidence>
<dbReference type="InterPro" id="IPR039420">
    <property type="entry name" value="WalR-like"/>
</dbReference>
<sequence>MAEKRKLLVADDEEMIREAVASYLESQGYQVFRAENGEEALNILKREPISLVILDLMLPDLPGEEVCVRIRKQSRVPIIMLTAKNVEYDMIHGLDLGADDYITKPFSLKNLSARVQAVLRRSTEDLVPLARQFSWNQGDLVIDYDRKEVRKKGEPVALTAIEWKLLAAFTKYPQKIFTRENLIELVFGLDFSGYDRVIDTHIKNLRKKIEDDSKQPVYLCTVHGMGYKFGGTAE</sequence>
<dbReference type="SUPFAM" id="SSF52172">
    <property type="entry name" value="CheY-like"/>
    <property type="match status" value="1"/>
</dbReference>
<dbReference type="GO" id="GO:0006355">
    <property type="term" value="P:regulation of DNA-templated transcription"/>
    <property type="evidence" value="ECO:0007669"/>
    <property type="project" value="InterPro"/>
</dbReference>
<dbReference type="SMART" id="SM00862">
    <property type="entry name" value="Trans_reg_C"/>
    <property type="match status" value="1"/>
</dbReference>
<evidence type="ECO:0000256" key="5">
    <source>
        <dbReference type="ARBA" id="ARBA00023125"/>
    </source>
</evidence>
<dbReference type="GO" id="GO:0032993">
    <property type="term" value="C:protein-DNA complex"/>
    <property type="evidence" value="ECO:0007669"/>
    <property type="project" value="TreeGrafter"/>
</dbReference>
<comment type="function">
    <text evidence="7">May play the central regulatory role in sporulation. It may be an element of the effector pathway responsible for the activation of sporulation genes in response to nutritional stress. Spo0A may act in concert with spo0H (a sigma factor) to control the expression of some genes that are critical to the sporulation process.</text>
</comment>
<dbReference type="AlphaFoldDB" id="A0AAW3X4L4"/>
<feature type="modified residue" description="4-aspartylphosphate" evidence="8">
    <location>
        <position position="55"/>
    </location>
</feature>